<keyword evidence="7 11" id="KW-0472">Membrane</keyword>
<keyword evidence="8" id="KW-0804">Transcription</keyword>
<evidence type="ECO:0000256" key="8">
    <source>
        <dbReference type="ARBA" id="ARBA00023163"/>
    </source>
</evidence>
<dbReference type="InterPro" id="IPR041916">
    <property type="entry name" value="Anti_sigma_zinc_sf"/>
</dbReference>
<feature type="domain" description="Anti-sigma K factor RskA C-terminal" evidence="12">
    <location>
        <begin position="107"/>
        <end position="240"/>
    </location>
</feature>
<reference evidence="14" key="1">
    <citation type="submission" date="2022-08" db="EMBL/GenBank/DDBJ databases">
        <authorList>
            <person name="Somphong A."/>
            <person name="Phongsopitanun W."/>
        </authorList>
    </citation>
    <scope>NUCLEOTIDE SEQUENCE</scope>
    <source>
        <strain evidence="14">LP05-1</strain>
    </source>
</reference>
<evidence type="ECO:0000256" key="5">
    <source>
        <dbReference type="ARBA" id="ARBA00022989"/>
    </source>
</evidence>
<evidence type="ECO:0000256" key="10">
    <source>
        <dbReference type="ARBA" id="ARBA00030803"/>
    </source>
</evidence>
<evidence type="ECO:0000256" key="9">
    <source>
        <dbReference type="ARBA" id="ARBA00029829"/>
    </source>
</evidence>
<dbReference type="Gene3D" id="1.10.10.1320">
    <property type="entry name" value="Anti-sigma factor, zinc-finger domain"/>
    <property type="match status" value="1"/>
</dbReference>
<keyword evidence="3" id="KW-1003">Cell membrane</keyword>
<evidence type="ECO:0000256" key="11">
    <source>
        <dbReference type="SAM" id="Phobius"/>
    </source>
</evidence>
<evidence type="ECO:0000256" key="4">
    <source>
        <dbReference type="ARBA" id="ARBA00022692"/>
    </source>
</evidence>
<keyword evidence="6" id="KW-0805">Transcription regulation</keyword>
<proteinExistence type="predicted"/>
<dbReference type="EMBL" id="JANUGQ010000002">
    <property type="protein sequence ID" value="MCS0634856.1"/>
    <property type="molecule type" value="Genomic_DNA"/>
</dbReference>
<sequence>MSDEHLHAPTGAYALDALPDDERAAFERHLRDCPACAQEVRELTATAARLGLAAAGAPPAGMRERVLAGIGTVRQLPPEVPADPAIPGAPQVRAARRLPRLALAACLAAAAAFGGIAVWQHQVADRAEERADRSVAEAAELARVLAAPDARTASGELKDGARATVVVSRSRNQAVFVASGLPELPSGKTYQLWFADGGTMRPAGLVGADGALLMRGEVGAATGMGVTVEPAGGSDRPTSPPLAVMALPA</sequence>
<dbReference type="InterPro" id="IPR053877">
    <property type="entry name" value="RskA_N"/>
</dbReference>
<dbReference type="Pfam" id="PF22618">
    <property type="entry name" value="RskA_N"/>
    <property type="match status" value="1"/>
</dbReference>
<gene>
    <name evidence="14" type="ORF">NX801_04115</name>
</gene>
<protein>
    <recommendedName>
        <fullName evidence="10">Regulator of SigK</fullName>
    </recommendedName>
    <alternativeName>
        <fullName evidence="9">Sigma-K anti-sigma factor RskA</fullName>
    </alternativeName>
</protein>
<accession>A0ABT2CBR7</accession>
<evidence type="ECO:0000313" key="15">
    <source>
        <dbReference type="Proteomes" id="UP001431313"/>
    </source>
</evidence>
<keyword evidence="5 11" id="KW-1133">Transmembrane helix</keyword>
<feature type="domain" description="Anti-sigma-K factor RskA N-terminal" evidence="13">
    <location>
        <begin position="11"/>
        <end position="47"/>
    </location>
</feature>
<organism evidence="14 15">
    <name type="scientific">Streptomyces pyxinae</name>
    <dbReference type="NCBI Taxonomy" id="2970734"/>
    <lineage>
        <taxon>Bacteria</taxon>
        <taxon>Bacillati</taxon>
        <taxon>Actinomycetota</taxon>
        <taxon>Actinomycetes</taxon>
        <taxon>Kitasatosporales</taxon>
        <taxon>Streptomycetaceae</taxon>
        <taxon>Streptomyces</taxon>
    </lineage>
</organism>
<dbReference type="Pfam" id="PF10099">
    <property type="entry name" value="RskA_C"/>
    <property type="match status" value="1"/>
</dbReference>
<evidence type="ECO:0000313" key="14">
    <source>
        <dbReference type="EMBL" id="MCS0634856.1"/>
    </source>
</evidence>
<evidence type="ECO:0000256" key="3">
    <source>
        <dbReference type="ARBA" id="ARBA00022475"/>
    </source>
</evidence>
<dbReference type="PANTHER" id="PTHR37461">
    <property type="entry name" value="ANTI-SIGMA-K FACTOR RSKA"/>
    <property type="match status" value="1"/>
</dbReference>
<dbReference type="Proteomes" id="UP001431313">
    <property type="component" value="Unassembled WGS sequence"/>
</dbReference>
<comment type="caution">
    <text evidence="14">The sequence shown here is derived from an EMBL/GenBank/DDBJ whole genome shotgun (WGS) entry which is preliminary data.</text>
</comment>
<evidence type="ECO:0000259" key="12">
    <source>
        <dbReference type="Pfam" id="PF10099"/>
    </source>
</evidence>
<comment type="subcellular location">
    <subcellularLocation>
        <location evidence="2">Cell membrane</location>
    </subcellularLocation>
    <subcellularLocation>
        <location evidence="1">Membrane</location>
        <topology evidence="1">Single-pass membrane protein</topology>
    </subcellularLocation>
</comment>
<dbReference type="RefSeq" id="WP_258785500.1">
    <property type="nucleotide sequence ID" value="NZ_JANUGQ010000002.1"/>
</dbReference>
<name>A0ABT2CBR7_9ACTN</name>
<keyword evidence="4 11" id="KW-0812">Transmembrane</keyword>
<evidence type="ECO:0000256" key="7">
    <source>
        <dbReference type="ARBA" id="ARBA00023136"/>
    </source>
</evidence>
<dbReference type="PANTHER" id="PTHR37461:SF1">
    <property type="entry name" value="ANTI-SIGMA-K FACTOR RSKA"/>
    <property type="match status" value="1"/>
</dbReference>
<feature type="transmembrane region" description="Helical" evidence="11">
    <location>
        <begin position="101"/>
        <end position="119"/>
    </location>
</feature>
<dbReference type="InterPro" id="IPR018764">
    <property type="entry name" value="RskA_C"/>
</dbReference>
<evidence type="ECO:0000256" key="2">
    <source>
        <dbReference type="ARBA" id="ARBA00004236"/>
    </source>
</evidence>
<keyword evidence="15" id="KW-1185">Reference proteome</keyword>
<dbReference type="InterPro" id="IPR051474">
    <property type="entry name" value="Anti-sigma-K/W_factor"/>
</dbReference>
<evidence type="ECO:0000259" key="13">
    <source>
        <dbReference type="Pfam" id="PF22618"/>
    </source>
</evidence>
<evidence type="ECO:0000256" key="6">
    <source>
        <dbReference type="ARBA" id="ARBA00023015"/>
    </source>
</evidence>
<evidence type="ECO:0000256" key="1">
    <source>
        <dbReference type="ARBA" id="ARBA00004167"/>
    </source>
</evidence>